<evidence type="ECO:0000256" key="2">
    <source>
        <dbReference type="ARBA" id="ARBA00010480"/>
    </source>
</evidence>
<dbReference type="InterPro" id="IPR005835">
    <property type="entry name" value="NTP_transferase_dom"/>
</dbReference>
<organism evidence="12 13">
    <name type="scientific">Prochlorococcus marinus CUG1433</name>
    <dbReference type="NCBI Taxonomy" id="2774506"/>
    <lineage>
        <taxon>Bacteria</taxon>
        <taxon>Bacillati</taxon>
        <taxon>Cyanobacteriota</taxon>
        <taxon>Cyanophyceae</taxon>
        <taxon>Synechococcales</taxon>
        <taxon>Prochlorococcaceae</taxon>
        <taxon>Prochlorococcus</taxon>
    </lineage>
</organism>
<evidence type="ECO:0000313" key="13">
    <source>
        <dbReference type="Proteomes" id="UP000668060"/>
    </source>
</evidence>
<dbReference type="SUPFAM" id="SSF53448">
    <property type="entry name" value="Nucleotide-diphospho-sugar transferases"/>
    <property type="match status" value="1"/>
</dbReference>
<proteinExistence type="inferred from homology"/>
<comment type="catalytic activity">
    <reaction evidence="9 10">
        <text>dTTP + alpha-D-glucose 1-phosphate + H(+) = dTDP-alpha-D-glucose + diphosphate</text>
        <dbReference type="Rhea" id="RHEA:15225"/>
        <dbReference type="ChEBI" id="CHEBI:15378"/>
        <dbReference type="ChEBI" id="CHEBI:33019"/>
        <dbReference type="ChEBI" id="CHEBI:37568"/>
        <dbReference type="ChEBI" id="CHEBI:57477"/>
        <dbReference type="ChEBI" id="CHEBI:58601"/>
        <dbReference type="EC" id="2.7.7.24"/>
    </reaction>
</comment>
<evidence type="ECO:0000256" key="3">
    <source>
        <dbReference type="ARBA" id="ARBA00012461"/>
    </source>
</evidence>
<evidence type="ECO:0000256" key="9">
    <source>
        <dbReference type="ARBA" id="ARBA00049336"/>
    </source>
</evidence>
<keyword evidence="7 10" id="KW-0479">Metal-binding</keyword>
<evidence type="ECO:0000256" key="4">
    <source>
        <dbReference type="ARBA" id="ARBA00017654"/>
    </source>
</evidence>
<dbReference type="InterPro" id="IPR005907">
    <property type="entry name" value="G1P_thy_trans_s"/>
</dbReference>
<evidence type="ECO:0000259" key="11">
    <source>
        <dbReference type="Pfam" id="PF00483"/>
    </source>
</evidence>
<name>A0A9D9G156_PROMR</name>
<keyword evidence="8 10" id="KW-0460">Magnesium</keyword>
<dbReference type="EMBL" id="JAEPLN010000001">
    <property type="protein sequence ID" value="MBO6971820.1"/>
    <property type="molecule type" value="Genomic_DNA"/>
</dbReference>
<dbReference type="GO" id="GO:0046872">
    <property type="term" value="F:metal ion binding"/>
    <property type="evidence" value="ECO:0007669"/>
    <property type="project" value="UniProtKB-KW"/>
</dbReference>
<comment type="caution">
    <text evidence="12">The sequence shown here is derived from an EMBL/GenBank/DDBJ whole genome shotgun (WGS) entry which is preliminary data.</text>
</comment>
<dbReference type="PANTHER" id="PTHR43532:SF1">
    <property type="entry name" value="GLUCOSE-1-PHOSPHATE THYMIDYLYLTRANSFERASE 1"/>
    <property type="match status" value="1"/>
</dbReference>
<dbReference type="PANTHER" id="PTHR43532">
    <property type="entry name" value="GLUCOSE-1-PHOSPHATE THYMIDYLYLTRANSFERASE"/>
    <property type="match status" value="1"/>
</dbReference>
<feature type="domain" description="Nucleotidyl transferase" evidence="11">
    <location>
        <begin position="4"/>
        <end position="237"/>
    </location>
</feature>
<evidence type="ECO:0000256" key="1">
    <source>
        <dbReference type="ARBA" id="ARBA00001946"/>
    </source>
</evidence>
<comment type="function">
    <text evidence="10">Catalyzes the formation of dTDP-glucose, from dTTP and glucose 1-phosphate, as well as its pyrophosphorolysis.</text>
</comment>
<evidence type="ECO:0000256" key="10">
    <source>
        <dbReference type="RuleBase" id="RU003706"/>
    </source>
</evidence>
<dbReference type="EC" id="2.7.7.24" evidence="3 10"/>
<protein>
    <recommendedName>
        <fullName evidence="4 10">Glucose-1-phosphate thymidylyltransferase</fullName>
        <ecNumber evidence="3 10">2.7.7.24</ecNumber>
    </recommendedName>
</protein>
<dbReference type="Gene3D" id="3.90.550.10">
    <property type="entry name" value="Spore Coat Polysaccharide Biosynthesis Protein SpsA, Chain A"/>
    <property type="match status" value="1"/>
</dbReference>
<comment type="similarity">
    <text evidence="2 10">Belongs to the glucose-1-phosphate thymidylyltransferase family.</text>
</comment>
<reference evidence="12" key="1">
    <citation type="journal article" date="2021" name="Front. Mar. Sci.">
        <title>Genomes of Diverse Isolates of Prochlorococcus High-Light-Adapted Clade II in the Western Pacific Ocean.</title>
        <authorList>
            <person name="Yan W."/>
            <person name="Feng X."/>
            <person name="Zhang W."/>
            <person name="Nawaz M.Z."/>
            <person name="Luo T."/>
            <person name="Zhang R."/>
            <person name="Jiao N."/>
        </authorList>
    </citation>
    <scope>NUCLEOTIDE SEQUENCE</scope>
    <source>
        <strain evidence="12">CUG1433</strain>
    </source>
</reference>
<dbReference type="AlphaFoldDB" id="A0A9D9G156"/>
<evidence type="ECO:0000256" key="8">
    <source>
        <dbReference type="ARBA" id="ARBA00022842"/>
    </source>
</evidence>
<evidence type="ECO:0000256" key="6">
    <source>
        <dbReference type="ARBA" id="ARBA00022695"/>
    </source>
</evidence>
<comment type="cofactor">
    <cofactor evidence="1">
        <name>Mg(2+)</name>
        <dbReference type="ChEBI" id="CHEBI:18420"/>
    </cofactor>
</comment>
<keyword evidence="6 10" id="KW-0548">Nucleotidyltransferase</keyword>
<dbReference type="InterPro" id="IPR029044">
    <property type="entry name" value="Nucleotide-diphossugar_trans"/>
</dbReference>
<gene>
    <name evidence="12" type="primary">rfbA</name>
    <name evidence="12" type="ORF">JJ842_07835</name>
</gene>
<sequence>MKYKGIILAGGKGTRLSPLTNSISKQILPIYDKPMIYYSLSILMLAGIKDILILCSQRDHNLFEDLLGNGKSLGININYLIQEKPAGIVQSFIIGEEYIKGYSSVVILGDNFFHGQNFIRQIKKSMEENIGATITVYPVSDPHNYGIVEFNENYEIKSIEEKPISFKSQYAITGLYFYDQTVVEKAKKVRPSIRGELEITDLNKLYLKENKLRAKIFSRGLAWLDTGSFESLHDAGSYVRTLENRQGLKVGCPEEIAWRNGWIDDKQLYSLAQYLIKSSYGKYLLRLLDMKKDFN</sequence>
<dbReference type="GO" id="GO:0008879">
    <property type="term" value="F:glucose-1-phosphate thymidylyltransferase activity"/>
    <property type="evidence" value="ECO:0007669"/>
    <property type="project" value="UniProtKB-EC"/>
</dbReference>
<evidence type="ECO:0000313" key="12">
    <source>
        <dbReference type="EMBL" id="MBO6971820.1"/>
    </source>
</evidence>
<evidence type="ECO:0000256" key="5">
    <source>
        <dbReference type="ARBA" id="ARBA00022679"/>
    </source>
</evidence>
<dbReference type="Pfam" id="PF00483">
    <property type="entry name" value="NTP_transferase"/>
    <property type="match status" value="1"/>
</dbReference>
<dbReference type="NCBIfam" id="TIGR01207">
    <property type="entry name" value="rmlA"/>
    <property type="match status" value="1"/>
</dbReference>
<keyword evidence="5 10" id="KW-0808">Transferase</keyword>
<evidence type="ECO:0000256" key="7">
    <source>
        <dbReference type="ARBA" id="ARBA00022723"/>
    </source>
</evidence>
<accession>A0A9D9G156</accession>
<dbReference type="Proteomes" id="UP000668060">
    <property type="component" value="Unassembled WGS sequence"/>
</dbReference>
<dbReference type="FunFam" id="3.90.550.10:FF:000023">
    <property type="entry name" value="Glucose-1-phosphate thymidylyltransferase"/>
    <property type="match status" value="1"/>
</dbReference>